<dbReference type="EMBL" id="MU006090">
    <property type="protein sequence ID" value="KAF2842360.1"/>
    <property type="molecule type" value="Genomic_DNA"/>
</dbReference>
<sequence>MSRRRFFLLDETCPATEIKHMMCRVVVDKYLPLHKFAPFQSLSPSDVSHHTDDIIPNILPAPSSSTTRKEILEFVREKGISFGLTAFFGLDFARGHDNHTGLESQQVKRYTLNNPEMYFEKLMTNTQYAEDVTKILQNHGRAYLVIGFLTTTGTVWRLRNDETRTTGFSVTAPLSVLSAVPLPGLLDPSINPSITTGIKHERTMQVVEEEIFAVAYCPVEIDRTFDRSAPRFVKKTAKVGQAKRAKAYHRAFSGESDEEIEVSSDEGESGVHIQIVDDEDQQSDVRCFELV</sequence>
<evidence type="ECO:0000313" key="1">
    <source>
        <dbReference type="EMBL" id="KAF2842360.1"/>
    </source>
</evidence>
<dbReference type="AlphaFoldDB" id="A0A9P4SID9"/>
<dbReference type="Proteomes" id="UP000799429">
    <property type="component" value="Unassembled WGS sequence"/>
</dbReference>
<gene>
    <name evidence="1" type="ORF">M501DRAFT_998642</name>
</gene>
<reference evidence="1" key="1">
    <citation type="journal article" date="2020" name="Stud. Mycol.">
        <title>101 Dothideomycetes genomes: a test case for predicting lifestyles and emergence of pathogens.</title>
        <authorList>
            <person name="Haridas S."/>
            <person name="Albert R."/>
            <person name="Binder M."/>
            <person name="Bloem J."/>
            <person name="Labutti K."/>
            <person name="Salamov A."/>
            <person name="Andreopoulos B."/>
            <person name="Baker S."/>
            <person name="Barry K."/>
            <person name="Bills G."/>
            <person name="Bluhm B."/>
            <person name="Cannon C."/>
            <person name="Castanera R."/>
            <person name="Culley D."/>
            <person name="Daum C."/>
            <person name="Ezra D."/>
            <person name="Gonzalez J."/>
            <person name="Henrissat B."/>
            <person name="Kuo A."/>
            <person name="Liang C."/>
            <person name="Lipzen A."/>
            <person name="Lutzoni F."/>
            <person name="Magnuson J."/>
            <person name="Mondo S."/>
            <person name="Nolan M."/>
            <person name="Ohm R."/>
            <person name="Pangilinan J."/>
            <person name="Park H.-J."/>
            <person name="Ramirez L."/>
            <person name="Alfaro M."/>
            <person name="Sun H."/>
            <person name="Tritt A."/>
            <person name="Yoshinaga Y."/>
            <person name="Zwiers L.-H."/>
            <person name="Turgeon B."/>
            <person name="Goodwin S."/>
            <person name="Spatafora J."/>
            <person name="Crous P."/>
            <person name="Grigoriev I."/>
        </authorList>
    </citation>
    <scope>NUCLEOTIDE SEQUENCE</scope>
    <source>
        <strain evidence="1">CBS 101060</strain>
    </source>
</reference>
<name>A0A9P4SID9_9PEZI</name>
<accession>A0A9P4SID9</accession>
<evidence type="ECO:0000313" key="2">
    <source>
        <dbReference type="Proteomes" id="UP000799429"/>
    </source>
</evidence>
<organism evidence="1 2">
    <name type="scientific">Patellaria atrata CBS 101060</name>
    <dbReference type="NCBI Taxonomy" id="1346257"/>
    <lineage>
        <taxon>Eukaryota</taxon>
        <taxon>Fungi</taxon>
        <taxon>Dikarya</taxon>
        <taxon>Ascomycota</taxon>
        <taxon>Pezizomycotina</taxon>
        <taxon>Dothideomycetes</taxon>
        <taxon>Dothideomycetes incertae sedis</taxon>
        <taxon>Patellariales</taxon>
        <taxon>Patellariaceae</taxon>
        <taxon>Patellaria</taxon>
    </lineage>
</organism>
<dbReference type="OrthoDB" id="5410365at2759"/>
<proteinExistence type="predicted"/>
<keyword evidence="2" id="KW-1185">Reference proteome</keyword>
<protein>
    <submittedName>
        <fullName evidence="1">Uncharacterized protein</fullName>
    </submittedName>
</protein>
<comment type="caution">
    <text evidence="1">The sequence shown here is derived from an EMBL/GenBank/DDBJ whole genome shotgun (WGS) entry which is preliminary data.</text>
</comment>